<dbReference type="CDD" id="cd03801">
    <property type="entry name" value="GT4_PimA-like"/>
    <property type="match status" value="1"/>
</dbReference>
<proteinExistence type="predicted"/>
<dbReference type="InterPro" id="IPR028098">
    <property type="entry name" value="Glyco_trans_4-like_N"/>
</dbReference>
<dbReference type="Gene3D" id="3.40.50.2000">
    <property type="entry name" value="Glycogen Phosphorylase B"/>
    <property type="match status" value="2"/>
</dbReference>
<dbReference type="InterPro" id="IPR050194">
    <property type="entry name" value="Glycosyltransferase_grp1"/>
</dbReference>
<feature type="domain" description="Glycosyl transferase family 1" evidence="2">
    <location>
        <begin position="184"/>
        <end position="342"/>
    </location>
</feature>
<keyword evidence="4" id="KW-0808">Transferase</keyword>
<feature type="transmembrane region" description="Helical" evidence="1">
    <location>
        <begin position="95"/>
        <end position="117"/>
    </location>
</feature>
<reference evidence="4" key="1">
    <citation type="journal article" date="2015" name="Proc. Natl. Acad. Sci. U.S.A.">
        <title>Networks of energetic and metabolic interactions define dynamics in microbial communities.</title>
        <authorList>
            <person name="Embree M."/>
            <person name="Liu J.K."/>
            <person name="Al-Bassam M.M."/>
            <person name="Zengler K."/>
        </authorList>
    </citation>
    <scope>NUCLEOTIDE SEQUENCE</scope>
</reference>
<dbReference type="SUPFAM" id="SSF53756">
    <property type="entry name" value="UDP-Glycosyltransferase/glycogen phosphorylase"/>
    <property type="match status" value="1"/>
</dbReference>
<gene>
    <name evidence="4" type="ORF">ASZ90_007330</name>
</gene>
<keyword evidence="1" id="KW-1133">Transmembrane helix</keyword>
<feature type="transmembrane region" description="Helical" evidence="1">
    <location>
        <begin position="129"/>
        <end position="147"/>
    </location>
</feature>
<dbReference type="Pfam" id="PF13439">
    <property type="entry name" value="Glyco_transf_4"/>
    <property type="match status" value="1"/>
</dbReference>
<protein>
    <submittedName>
        <fullName evidence="4">Glycosyltransferase</fullName>
    </submittedName>
</protein>
<evidence type="ECO:0000259" key="2">
    <source>
        <dbReference type="Pfam" id="PF00534"/>
    </source>
</evidence>
<sequence length="367" mass="42238">MSKIIFFTSSHKIGLTGQLTEQALCFIKMRQGEFLFVSGENEQFSGLFEKLEQNKVPHATITGIDEHAEFSRLVREFRNVAVQFRPDFITVHTNWQLAIAASVRILFGLKYALVYVIHGYRHNYRFRSVIARFLIGTALYLFADHVITPCEFLRKKFGFLKEKNKVIFIGEGEALFEDHPLPSFSGTQRFIFAGMFRPGKNQELLIRVLKQYMDKGGNQDVELYLPGKGELLDNCRALARELGMEEKVFFPGFLNRAEMLALYLRCQFAFAPTNVETFGHCIVEPFILGRVVITRHIGVADDIIRHGETGFFFDTEKDLLDLLLEVLPDYELCERVAAAAKQAREPFRWEKVCQAHFDLIYNLSVPK</sequence>
<keyword evidence="1" id="KW-0472">Membrane</keyword>
<organism evidence="4">
    <name type="scientific">hydrocarbon metagenome</name>
    <dbReference type="NCBI Taxonomy" id="938273"/>
    <lineage>
        <taxon>unclassified sequences</taxon>
        <taxon>metagenomes</taxon>
        <taxon>ecological metagenomes</taxon>
    </lineage>
</organism>
<dbReference type="InterPro" id="IPR001296">
    <property type="entry name" value="Glyco_trans_1"/>
</dbReference>
<accession>A0A0W8FPN9</accession>
<dbReference type="Pfam" id="PF00534">
    <property type="entry name" value="Glycos_transf_1"/>
    <property type="match status" value="1"/>
</dbReference>
<name>A0A0W8FPN9_9ZZZZ</name>
<comment type="caution">
    <text evidence="4">The sequence shown here is derived from an EMBL/GenBank/DDBJ whole genome shotgun (WGS) entry which is preliminary data.</text>
</comment>
<dbReference type="PANTHER" id="PTHR45947">
    <property type="entry name" value="SULFOQUINOVOSYL TRANSFERASE SQD2"/>
    <property type="match status" value="1"/>
</dbReference>
<dbReference type="PANTHER" id="PTHR45947:SF3">
    <property type="entry name" value="SULFOQUINOVOSYL TRANSFERASE SQD2"/>
    <property type="match status" value="1"/>
</dbReference>
<evidence type="ECO:0000259" key="3">
    <source>
        <dbReference type="Pfam" id="PF13439"/>
    </source>
</evidence>
<evidence type="ECO:0000313" key="4">
    <source>
        <dbReference type="EMBL" id="KUG22895.1"/>
    </source>
</evidence>
<dbReference type="EMBL" id="LNQE01000934">
    <property type="protein sequence ID" value="KUG22895.1"/>
    <property type="molecule type" value="Genomic_DNA"/>
</dbReference>
<evidence type="ECO:0000256" key="1">
    <source>
        <dbReference type="SAM" id="Phobius"/>
    </source>
</evidence>
<keyword evidence="1" id="KW-0812">Transmembrane</keyword>
<dbReference type="GO" id="GO:0016757">
    <property type="term" value="F:glycosyltransferase activity"/>
    <property type="evidence" value="ECO:0007669"/>
    <property type="project" value="InterPro"/>
</dbReference>
<dbReference type="AlphaFoldDB" id="A0A0W8FPN9"/>
<feature type="domain" description="Glycosyltransferase subfamily 4-like N-terminal" evidence="3">
    <location>
        <begin position="68"/>
        <end position="156"/>
    </location>
</feature>